<dbReference type="FunFam" id="3.40.50.980:FF:000001">
    <property type="entry name" value="Non-ribosomal peptide synthetase"/>
    <property type="match status" value="1"/>
</dbReference>
<dbReference type="Gene3D" id="3.30.559.10">
    <property type="entry name" value="Chloramphenicol acetyltransferase-like domain"/>
    <property type="match status" value="2"/>
</dbReference>
<dbReference type="GO" id="GO:0044550">
    <property type="term" value="P:secondary metabolite biosynthetic process"/>
    <property type="evidence" value="ECO:0007669"/>
    <property type="project" value="TreeGrafter"/>
</dbReference>
<evidence type="ECO:0000256" key="3">
    <source>
        <dbReference type="ARBA" id="ARBA00022553"/>
    </source>
</evidence>
<dbReference type="GO" id="GO:0043041">
    <property type="term" value="P:amino acid activation for nonribosomal peptide biosynthetic process"/>
    <property type="evidence" value="ECO:0007669"/>
    <property type="project" value="TreeGrafter"/>
</dbReference>
<feature type="region of interest" description="Disordered" evidence="4">
    <location>
        <begin position="1325"/>
        <end position="1344"/>
    </location>
</feature>
<dbReference type="PROSITE" id="PS50075">
    <property type="entry name" value="CARRIER"/>
    <property type="match status" value="1"/>
</dbReference>
<dbReference type="InterPro" id="IPR001242">
    <property type="entry name" value="Condensation_dom"/>
</dbReference>
<dbReference type="STRING" id="910347.SAMN05421773_11833"/>
<dbReference type="Gene3D" id="3.40.50.980">
    <property type="match status" value="2"/>
</dbReference>
<evidence type="ECO:0000313" key="7">
    <source>
        <dbReference type="Proteomes" id="UP000199207"/>
    </source>
</evidence>
<feature type="region of interest" description="Disordered" evidence="4">
    <location>
        <begin position="243"/>
        <end position="272"/>
    </location>
</feature>
<feature type="compositionally biased region" description="Basic and acidic residues" evidence="4">
    <location>
        <begin position="256"/>
        <end position="265"/>
    </location>
</feature>
<gene>
    <name evidence="6" type="ORF">SAMN05421773_11833</name>
</gene>
<sequence>MTDVQSRTEETAVPRDGGQSGPGPLLPDGLVDAYPMSELQVGMVYEMERDPGRLPYHNVHSLRIPGSFDERCFRTAVARTAARHDVLRTSFALAGFSEPMQLVYETAEIPVAVTDLRAVPESAARETLAGYLRAERRTAFDLSVPPLCRMGVHVLSDDAFQWTVTEHHAILDGWSLASLVSEITGLYRRLLAGEDPVPAPPVSAYRDFIAAEREALESPESREYWHRTLAELPDSRLPRWPGDRPVLPAAAAPAPGERHRHDGSEGHGSLVSPLPGPLLSRIRELARQCRVPVKAVLLAAHMKVMSLVTGERDVVAGLTVNGRLEEADGAEVCGLFVNTVPFRMKLPDGTWRDLIHAVVGAENALLPHRRYPMAALQRELGGSPLFETNFVYTDFRQLAEAGGTGGDSAEDAADDAGEVSRTHFPLVVAFGREPGTGAVCLEMEYDARAFPAVQLAVLRDHYLRVLEAMTADPDAGHRWAELLGAQQRGLLEEWNDTAAEVPSLPVHRMVERRAAAAPDAEAVVSEGVRLSYGELNARANRLARRLRGLGVGPDTPVGVCAGRSVEMVLAWLAVLKAGGMYVPLDPGFPSSRLEYMLRQTGAALVLAGPDAAGGVPAGPWQVLALEENLWAGDAGDAGDPAGAENLPGGAGPDNGCYVIFTSGSTGRPKGVVTRHRNVTELLHGGDSMTVLPGDTVLQIAPASFDVSTFEVWAPLTGGARLVLAPAVRYGPAEVAAWVAGSGTTVLHATASLFALLVDQEPQTFDGLRRVLTGSETVSPGHTARILRRCPDLEVVNCWGPTETTTFSVCGVFRNGELPEGPLPLGLPLANTEVWVLDEAGLPVPVGSPGELCVSGPCLARGYLGRPALTAERFLPHPHRPGERLYRTGDRGRWSVDGRVEFLGRMDHMVKIRGYRVELGEVESVLHDHPGLREAVVVFRQDPRSGPELVAHLVPGPQAPATGELRTWLGTRLPDYMVPRRWVFHDALPLTRNGKVDRRALPEPGDIRPELAQEYVPPQGRTEEFLASVWCRVLGVDRVGRHDNFFDLGGDSMRSIQVIGLTREAGLSLGVQDLLGAPTLAGLASAAAPGTPGGAPAAEEGRTGPFSLVAEADRPLLPDGLEDAYPMAELQIGMVYEMERDRARNPYHNVESLRLSGRFDEACFREAVARVVARHPVLRTSFDLARYSEPMQLVARTAELPCTVADLRGLSAEQQQDTLRAHLADQQAARFDLGVAPLCRMGVHVLSDDAFQWTVTEHHAILDGWSMVSTVSEITGLYHRLLAGEDPATEPLRSHYRDYIAAERAALESPESREFWRDRLAGAPDARLPGPWPPAPDASPAGDTVAGERHLRHEAAGHGILTTPLPPELRHRLEKFAGGAAVPLKAAVLTAHLKAISLLTGSPDVLIGITANGRLEEPDGAEARGLFLNTVPLRLRLPEGSWQDLARAVHRAELDLLPHRRYPLSALQRAHGRGAPLFETNFTYNNFHRVLRLAESGTLGPPPAGPETPGVARTNFPLDVTISHRAGGGLLLEIDYALDGLTADQVTRLRDWHLRALHAMAGDGTAHHRAVSLLGTAERRQLNSWQGTSSPAREMPVHELFRRAAARWPDAVAVESGAGRLSFAEL</sequence>
<dbReference type="FunFam" id="1.10.1200.10:FF:000005">
    <property type="entry name" value="Nonribosomal peptide synthetase 1"/>
    <property type="match status" value="1"/>
</dbReference>
<dbReference type="InterPro" id="IPR045851">
    <property type="entry name" value="AMP-bd_C_sf"/>
</dbReference>
<dbReference type="InterPro" id="IPR009081">
    <property type="entry name" value="PP-bd_ACP"/>
</dbReference>
<feature type="domain" description="Carrier" evidence="5">
    <location>
        <begin position="1016"/>
        <end position="1090"/>
    </location>
</feature>
<evidence type="ECO:0000256" key="1">
    <source>
        <dbReference type="ARBA" id="ARBA00001957"/>
    </source>
</evidence>
<feature type="region of interest" description="Disordered" evidence="4">
    <location>
        <begin position="1"/>
        <end position="28"/>
    </location>
</feature>
<feature type="non-terminal residue" evidence="6">
    <location>
        <position position="1625"/>
    </location>
</feature>
<dbReference type="Proteomes" id="UP000199207">
    <property type="component" value="Unassembled WGS sequence"/>
</dbReference>
<dbReference type="Gene3D" id="2.30.38.10">
    <property type="entry name" value="Luciferase, Domain 3"/>
    <property type="match status" value="1"/>
</dbReference>
<keyword evidence="2" id="KW-0596">Phosphopantetheine</keyword>
<evidence type="ECO:0000256" key="4">
    <source>
        <dbReference type="SAM" id="MobiDB-lite"/>
    </source>
</evidence>
<dbReference type="Gene3D" id="3.30.559.30">
    <property type="entry name" value="Nonribosomal peptide synthetase, condensation domain"/>
    <property type="match status" value="2"/>
</dbReference>
<dbReference type="SUPFAM" id="SSF52777">
    <property type="entry name" value="CoA-dependent acyltransferases"/>
    <property type="match status" value="4"/>
</dbReference>
<reference evidence="6 7" key="1">
    <citation type="submission" date="2016-10" db="EMBL/GenBank/DDBJ databases">
        <authorList>
            <person name="de Groot N.N."/>
        </authorList>
    </citation>
    <scope>NUCLEOTIDE SEQUENCE [LARGE SCALE GENOMIC DNA]</scope>
    <source>
        <strain evidence="6 7">CGMCC 4.5739</strain>
    </source>
</reference>
<dbReference type="Pfam" id="PF00501">
    <property type="entry name" value="AMP-binding"/>
    <property type="match status" value="1"/>
</dbReference>
<accession>A0A1I1T421</accession>
<name>A0A1I1T421_9ACTN</name>
<dbReference type="SUPFAM" id="SSF56801">
    <property type="entry name" value="Acetyl-CoA synthetase-like"/>
    <property type="match status" value="2"/>
</dbReference>
<keyword evidence="3" id="KW-0597">Phosphoprotein</keyword>
<organism evidence="6 7">
    <name type="scientific">Streptomyces aidingensis</name>
    <dbReference type="NCBI Taxonomy" id="910347"/>
    <lineage>
        <taxon>Bacteria</taxon>
        <taxon>Bacillati</taxon>
        <taxon>Actinomycetota</taxon>
        <taxon>Actinomycetes</taxon>
        <taxon>Kitasatosporales</taxon>
        <taxon>Streptomycetaceae</taxon>
        <taxon>Streptomyces</taxon>
    </lineage>
</organism>
<dbReference type="InterPro" id="IPR020845">
    <property type="entry name" value="AMP-binding_CS"/>
</dbReference>
<dbReference type="GO" id="GO:0008610">
    <property type="term" value="P:lipid biosynthetic process"/>
    <property type="evidence" value="ECO:0007669"/>
    <property type="project" value="UniProtKB-ARBA"/>
</dbReference>
<dbReference type="Pfam" id="PF00668">
    <property type="entry name" value="Condensation"/>
    <property type="match status" value="2"/>
</dbReference>
<dbReference type="InterPro" id="IPR000873">
    <property type="entry name" value="AMP-dep_synth/lig_dom"/>
</dbReference>
<dbReference type="GO" id="GO:0003824">
    <property type="term" value="F:catalytic activity"/>
    <property type="evidence" value="ECO:0007669"/>
    <property type="project" value="InterPro"/>
</dbReference>
<dbReference type="InterPro" id="IPR023213">
    <property type="entry name" value="CAT-like_dom_sf"/>
</dbReference>
<dbReference type="GO" id="GO:0031177">
    <property type="term" value="F:phosphopantetheine binding"/>
    <property type="evidence" value="ECO:0007669"/>
    <property type="project" value="TreeGrafter"/>
</dbReference>
<dbReference type="InterPro" id="IPR036736">
    <property type="entry name" value="ACP-like_sf"/>
</dbReference>
<feature type="compositionally biased region" description="Basic and acidic residues" evidence="4">
    <location>
        <begin position="1"/>
        <end position="13"/>
    </location>
</feature>
<dbReference type="CDD" id="cd12117">
    <property type="entry name" value="A_NRPS_Srf_like"/>
    <property type="match status" value="1"/>
</dbReference>
<proteinExistence type="predicted"/>
<dbReference type="EMBL" id="FOLM01000018">
    <property type="protein sequence ID" value="SFD53386.1"/>
    <property type="molecule type" value="Genomic_DNA"/>
</dbReference>
<comment type="cofactor">
    <cofactor evidence="1">
        <name>pantetheine 4'-phosphate</name>
        <dbReference type="ChEBI" id="CHEBI:47942"/>
    </cofactor>
</comment>
<dbReference type="Pfam" id="PF13193">
    <property type="entry name" value="AMP-binding_C"/>
    <property type="match status" value="1"/>
</dbReference>
<evidence type="ECO:0000256" key="2">
    <source>
        <dbReference type="ARBA" id="ARBA00022450"/>
    </source>
</evidence>
<dbReference type="PROSITE" id="PS00455">
    <property type="entry name" value="AMP_BINDING"/>
    <property type="match status" value="1"/>
</dbReference>
<evidence type="ECO:0000259" key="5">
    <source>
        <dbReference type="PROSITE" id="PS50075"/>
    </source>
</evidence>
<evidence type="ECO:0000313" key="6">
    <source>
        <dbReference type="EMBL" id="SFD53386.1"/>
    </source>
</evidence>
<dbReference type="InterPro" id="IPR025110">
    <property type="entry name" value="AMP-bd_C"/>
</dbReference>
<protein>
    <submittedName>
        <fullName evidence="6">Amino acid adenylation domain-containing protein</fullName>
    </submittedName>
</protein>
<dbReference type="PANTHER" id="PTHR45527">
    <property type="entry name" value="NONRIBOSOMAL PEPTIDE SYNTHETASE"/>
    <property type="match status" value="1"/>
</dbReference>
<dbReference type="NCBIfam" id="TIGR01733">
    <property type="entry name" value="AA-adenyl-dom"/>
    <property type="match status" value="1"/>
</dbReference>
<dbReference type="GO" id="GO:0005737">
    <property type="term" value="C:cytoplasm"/>
    <property type="evidence" value="ECO:0007669"/>
    <property type="project" value="TreeGrafter"/>
</dbReference>
<dbReference type="PANTHER" id="PTHR45527:SF1">
    <property type="entry name" value="FATTY ACID SYNTHASE"/>
    <property type="match status" value="1"/>
</dbReference>
<dbReference type="Pfam" id="PF00550">
    <property type="entry name" value="PP-binding"/>
    <property type="match status" value="1"/>
</dbReference>
<dbReference type="Gene3D" id="1.10.1200.10">
    <property type="entry name" value="ACP-like"/>
    <property type="match status" value="1"/>
</dbReference>
<dbReference type="InterPro" id="IPR010071">
    <property type="entry name" value="AA_adenyl_dom"/>
</dbReference>
<dbReference type="Gene3D" id="3.30.300.30">
    <property type="match status" value="1"/>
</dbReference>
<keyword evidence="7" id="KW-1185">Reference proteome</keyword>
<dbReference type="SUPFAM" id="SSF47336">
    <property type="entry name" value="ACP-like"/>
    <property type="match status" value="1"/>
</dbReference>